<sequence length="195" mass="22405">MPNTAFFKRIFSIASTILTCINIWTTKEFSGKDLTIVMFIISNLLTVFGVEFNSKSNTKNMQNIRKLCSGFLIIFSFVLVFDEGKNITRIVSPVIINIVYSIVTVGTCLYCIFLSIHLTTHDDLNKSLATSINTTFNIINEEAINLRDDIERNGGWIEFLKTDIGRQFAEAIKVNTRPKVPKDHLKKHKRRRRRK</sequence>
<keyword evidence="1" id="KW-1133">Transmembrane helix</keyword>
<protein>
    <submittedName>
        <fullName evidence="2">Uncharacterized protein</fullName>
    </submittedName>
</protein>
<gene>
    <name evidence="2" type="ORF">F1C02_05150</name>
</gene>
<dbReference type="RefSeq" id="WP_150397842.1">
    <property type="nucleotide sequence ID" value="NZ_VUAL01000038.1"/>
</dbReference>
<reference evidence="2 3" key="1">
    <citation type="submission" date="2019-09" db="EMBL/GenBank/DDBJ databases">
        <title>Comparative analysis of L. crispatus genomes revealed niche specific adaptation to different host and body sites.</title>
        <authorList>
            <person name="Pan M."/>
            <person name="Hidalgo-Cantabrana C."/>
            <person name="Barrangou R."/>
        </authorList>
    </citation>
    <scope>NUCLEOTIDE SEQUENCE [LARGE SCALE GENOMIC DNA]</scope>
    <source>
        <strain evidence="2 3">NCK973</strain>
    </source>
</reference>
<feature type="transmembrane region" description="Helical" evidence="1">
    <location>
        <begin position="6"/>
        <end position="25"/>
    </location>
</feature>
<keyword evidence="1" id="KW-0472">Membrane</keyword>
<dbReference type="Proteomes" id="UP000322051">
    <property type="component" value="Unassembled WGS sequence"/>
</dbReference>
<evidence type="ECO:0000313" key="3">
    <source>
        <dbReference type="Proteomes" id="UP000322051"/>
    </source>
</evidence>
<accession>A0AB73BQ25</accession>
<keyword evidence="1" id="KW-0812">Transmembrane</keyword>
<dbReference type="EMBL" id="VUAO01000011">
    <property type="protein sequence ID" value="KAA8798141.1"/>
    <property type="molecule type" value="Genomic_DNA"/>
</dbReference>
<dbReference type="AlphaFoldDB" id="A0AB73BQ25"/>
<organism evidence="2 3">
    <name type="scientific">Lactobacillus crispatus</name>
    <dbReference type="NCBI Taxonomy" id="47770"/>
    <lineage>
        <taxon>Bacteria</taxon>
        <taxon>Bacillati</taxon>
        <taxon>Bacillota</taxon>
        <taxon>Bacilli</taxon>
        <taxon>Lactobacillales</taxon>
        <taxon>Lactobacillaceae</taxon>
        <taxon>Lactobacillus</taxon>
    </lineage>
</organism>
<proteinExistence type="predicted"/>
<comment type="caution">
    <text evidence="2">The sequence shown here is derived from an EMBL/GenBank/DDBJ whole genome shotgun (WGS) entry which is preliminary data.</text>
</comment>
<feature type="transmembrane region" description="Helical" evidence="1">
    <location>
        <begin position="64"/>
        <end position="82"/>
    </location>
</feature>
<evidence type="ECO:0000256" key="1">
    <source>
        <dbReference type="SAM" id="Phobius"/>
    </source>
</evidence>
<name>A0AB73BQ25_9LACO</name>
<feature type="transmembrane region" description="Helical" evidence="1">
    <location>
        <begin position="94"/>
        <end position="118"/>
    </location>
</feature>
<feature type="transmembrane region" description="Helical" evidence="1">
    <location>
        <begin position="34"/>
        <end position="52"/>
    </location>
</feature>
<evidence type="ECO:0000313" key="2">
    <source>
        <dbReference type="EMBL" id="KAA8798141.1"/>
    </source>
</evidence>